<dbReference type="EMBL" id="BLAF01000010">
    <property type="protein sequence ID" value="GES19090.1"/>
    <property type="molecule type" value="Genomic_DNA"/>
</dbReference>
<dbReference type="InterPro" id="IPR044043">
    <property type="entry name" value="VanA_C_cat"/>
</dbReference>
<dbReference type="SUPFAM" id="SSF55961">
    <property type="entry name" value="Bet v1-like"/>
    <property type="match status" value="1"/>
</dbReference>
<keyword evidence="5" id="KW-0411">Iron-sulfur</keyword>
<dbReference type="InterPro" id="IPR017941">
    <property type="entry name" value="Rieske_2Fe-2S"/>
</dbReference>
<evidence type="ECO:0000256" key="3">
    <source>
        <dbReference type="ARBA" id="ARBA00023002"/>
    </source>
</evidence>
<dbReference type="PANTHER" id="PTHR21266:SF60">
    <property type="entry name" value="3-KETOSTEROID-9-ALPHA-MONOOXYGENASE, OXYGENASE COMPONENT"/>
    <property type="match status" value="1"/>
</dbReference>
<proteinExistence type="predicted"/>
<evidence type="ECO:0000256" key="1">
    <source>
        <dbReference type="ARBA" id="ARBA00022714"/>
    </source>
</evidence>
<evidence type="ECO:0000313" key="7">
    <source>
        <dbReference type="EMBL" id="GES19090.1"/>
    </source>
</evidence>
<keyword evidence="3" id="KW-0560">Oxidoreductase</keyword>
<keyword evidence="8" id="KW-1185">Reference proteome</keyword>
<feature type="domain" description="Rieske" evidence="6">
    <location>
        <begin position="22"/>
        <end position="124"/>
    </location>
</feature>
<evidence type="ECO:0000256" key="4">
    <source>
        <dbReference type="ARBA" id="ARBA00023004"/>
    </source>
</evidence>
<evidence type="ECO:0000313" key="8">
    <source>
        <dbReference type="Proteomes" id="UP000377595"/>
    </source>
</evidence>
<protein>
    <submittedName>
        <fullName evidence="7">Oxidoreductase subunit alpha</fullName>
    </submittedName>
</protein>
<evidence type="ECO:0000259" key="6">
    <source>
        <dbReference type="PROSITE" id="PS51296"/>
    </source>
</evidence>
<comment type="caution">
    <text evidence="7">The sequence shown here is derived from an EMBL/GenBank/DDBJ whole genome shotgun (WGS) entry which is preliminary data.</text>
</comment>
<dbReference type="GO" id="GO:0051537">
    <property type="term" value="F:2 iron, 2 sulfur cluster binding"/>
    <property type="evidence" value="ECO:0007669"/>
    <property type="project" value="UniProtKB-KW"/>
</dbReference>
<name>A0A5M3XDG0_9ACTN</name>
<dbReference type="RefSeq" id="WP_155344207.1">
    <property type="nucleotide sequence ID" value="NZ_BAAAHM010000018.1"/>
</dbReference>
<dbReference type="PROSITE" id="PS51296">
    <property type="entry name" value="RIESKE"/>
    <property type="match status" value="1"/>
</dbReference>
<dbReference type="InterPro" id="IPR050584">
    <property type="entry name" value="Cholesterol_7-desaturase"/>
</dbReference>
<keyword evidence="4" id="KW-0408">Iron</keyword>
<gene>
    <name evidence="7" type="ORF">Aple_019860</name>
</gene>
<dbReference type="Pfam" id="PF00355">
    <property type="entry name" value="Rieske"/>
    <property type="match status" value="1"/>
</dbReference>
<dbReference type="Pfam" id="PF19112">
    <property type="entry name" value="VanA_C"/>
    <property type="match status" value="1"/>
</dbReference>
<organism evidence="7 8">
    <name type="scientific">Acrocarpospora pleiomorpha</name>
    <dbReference type="NCBI Taxonomy" id="90975"/>
    <lineage>
        <taxon>Bacteria</taxon>
        <taxon>Bacillati</taxon>
        <taxon>Actinomycetota</taxon>
        <taxon>Actinomycetes</taxon>
        <taxon>Streptosporangiales</taxon>
        <taxon>Streptosporangiaceae</taxon>
        <taxon>Acrocarpospora</taxon>
    </lineage>
</organism>
<dbReference type="Gene3D" id="2.102.10.10">
    <property type="entry name" value="Rieske [2Fe-2S] iron-sulphur domain"/>
    <property type="match status" value="1"/>
</dbReference>
<dbReference type="GO" id="GO:0046872">
    <property type="term" value="F:metal ion binding"/>
    <property type="evidence" value="ECO:0007669"/>
    <property type="project" value="UniProtKB-KW"/>
</dbReference>
<sequence>MVQPTATRASTDPRPPFVRNAWYIAALRSECGERMLARSVLGVSVTLLRTRSGRMVALRDRCTHRGYPLSEGTLGPDDVITCGYHGFRFDAEGACLSVPGQSGVPGGSDLRSFPTAENGPFVWIWMGDPALADPAEIPAETGFGDPSFRFVSGHVVIDAGHTLIADNVLDLSHESFIHATKIGSREVAETGITSESDEKRWLVRASRVMRDVECPPTYRERTGLRSPIDREQHISFFVPSLYVLDVMVVAAESQHDPATGPRRPYLGKVVYGLTPQSEKRTHYFFAIGRDYAQDDPQMDAAVHEGQLCLIDEDAYAVAVLQRLADEEGPMPEVSTRLDTAALIARRMLARRLRAETR</sequence>
<evidence type="ECO:0000256" key="2">
    <source>
        <dbReference type="ARBA" id="ARBA00022723"/>
    </source>
</evidence>
<keyword evidence="1" id="KW-0001">2Fe-2S</keyword>
<dbReference type="AlphaFoldDB" id="A0A5M3XDG0"/>
<keyword evidence="2" id="KW-0479">Metal-binding</keyword>
<dbReference type="OrthoDB" id="5243643at2"/>
<dbReference type="InterPro" id="IPR036922">
    <property type="entry name" value="Rieske_2Fe-2S_sf"/>
</dbReference>
<dbReference type="PANTHER" id="PTHR21266">
    <property type="entry name" value="IRON-SULFUR DOMAIN CONTAINING PROTEIN"/>
    <property type="match status" value="1"/>
</dbReference>
<dbReference type="Proteomes" id="UP000377595">
    <property type="component" value="Unassembled WGS sequence"/>
</dbReference>
<reference evidence="7 8" key="1">
    <citation type="submission" date="2019-10" db="EMBL/GenBank/DDBJ databases">
        <title>Whole genome shotgun sequence of Acrocarpospora pleiomorpha NBRC 16267.</title>
        <authorList>
            <person name="Ichikawa N."/>
            <person name="Kimura A."/>
            <person name="Kitahashi Y."/>
            <person name="Komaki H."/>
            <person name="Oguchi A."/>
        </authorList>
    </citation>
    <scope>NUCLEOTIDE SEQUENCE [LARGE SCALE GENOMIC DNA]</scope>
    <source>
        <strain evidence="7 8">NBRC 16267</strain>
    </source>
</reference>
<accession>A0A5M3XDG0</accession>
<dbReference type="Gene3D" id="3.90.380.10">
    <property type="entry name" value="Naphthalene 1,2-dioxygenase Alpha Subunit, Chain A, domain 1"/>
    <property type="match status" value="1"/>
</dbReference>
<evidence type="ECO:0000256" key="5">
    <source>
        <dbReference type="ARBA" id="ARBA00023014"/>
    </source>
</evidence>
<dbReference type="GO" id="GO:0004497">
    <property type="term" value="F:monooxygenase activity"/>
    <property type="evidence" value="ECO:0007669"/>
    <property type="project" value="UniProtKB-ARBA"/>
</dbReference>
<dbReference type="GO" id="GO:0016705">
    <property type="term" value="F:oxidoreductase activity, acting on paired donors, with incorporation or reduction of molecular oxygen"/>
    <property type="evidence" value="ECO:0007669"/>
    <property type="project" value="UniProtKB-ARBA"/>
</dbReference>
<dbReference type="SUPFAM" id="SSF50022">
    <property type="entry name" value="ISP domain"/>
    <property type="match status" value="1"/>
</dbReference>